<dbReference type="EMBL" id="CM043805">
    <property type="protein sequence ID" value="KAI4805499.1"/>
    <property type="molecule type" value="Genomic_DNA"/>
</dbReference>
<name>A0ACB9VYD4_CHAAC</name>
<proteinExistence type="predicted"/>
<protein>
    <submittedName>
        <fullName evidence="1">Uncharacterized protein</fullName>
    </submittedName>
</protein>
<reference evidence="1" key="1">
    <citation type="submission" date="2022-05" db="EMBL/GenBank/DDBJ databases">
        <title>Chromosome-level genome of Chaenocephalus aceratus.</title>
        <authorList>
            <person name="Park H."/>
        </authorList>
    </citation>
    <scope>NUCLEOTIDE SEQUENCE</scope>
    <source>
        <strain evidence="1">KU_202001</strain>
    </source>
</reference>
<dbReference type="Proteomes" id="UP001057452">
    <property type="component" value="Chromosome 21"/>
</dbReference>
<sequence>MESALCRMESTDGLSRPPREADGREEGGPTAASSKKMLGKNSKSLVERRQKELELYLQQFPEATPSPLACFLHFHVSTLEAPPTYAQ</sequence>
<evidence type="ECO:0000313" key="2">
    <source>
        <dbReference type="Proteomes" id="UP001057452"/>
    </source>
</evidence>
<evidence type="ECO:0000313" key="1">
    <source>
        <dbReference type="EMBL" id="KAI4805499.1"/>
    </source>
</evidence>
<comment type="caution">
    <text evidence="1">The sequence shown here is derived from an EMBL/GenBank/DDBJ whole genome shotgun (WGS) entry which is preliminary data.</text>
</comment>
<accession>A0ACB9VYD4</accession>
<keyword evidence="2" id="KW-1185">Reference proteome</keyword>
<gene>
    <name evidence="1" type="ORF">KUCAC02_010109</name>
</gene>
<organism evidence="1 2">
    <name type="scientific">Chaenocephalus aceratus</name>
    <name type="common">Blackfin icefish</name>
    <name type="synonym">Chaenichthys aceratus</name>
    <dbReference type="NCBI Taxonomy" id="36190"/>
    <lineage>
        <taxon>Eukaryota</taxon>
        <taxon>Metazoa</taxon>
        <taxon>Chordata</taxon>
        <taxon>Craniata</taxon>
        <taxon>Vertebrata</taxon>
        <taxon>Euteleostomi</taxon>
        <taxon>Actinopterygii</taxon>
        <taxon>Neopterygii</taxon>
        <taxon>Teleostei</taxon>
        <taxon>Neoteleostei</taxon>
        <taxon>Acanthomorphata</taxon>
        <taxon>Eupercaria</taxon>
        <taxon>Perciformes</taxon>
        <taxon>Notothenioidei</taxon>
        <taxon>Channichthyidae</taxon>
        <taxon>Chaenocephalus</taxon>
    </lineage>
</organism>